<protein>
    <submittedName>
        <fullName evidence="1">Uncharacterized protein</fullName>
    </submittedName>
</protein>
<keyword evidence="2" id="KW-1185">Reference proteome</keyword>
<comment type="caution">
    <text evidence="1">The sequence shown here is derived from an EMBL/GenBank/DDBJ whole genome shotgun (WGS) entry which is preliminary data.</text>
</comment>
<evidence type="ECO:0000313" key="1">
    <source>
        <dbReference type="EMBL" id="MQA21940.1"/>
    </source>
</evidence>
<sequence>MDSWKSFEKDVAKSIRANSIIFLRRAANEIAGHDDDTDQAFDHETGTVVTVLTQMALELAMVAYLVEHDKDGIRSVIDNGDKLTNEQIRQKWLNNSLRTKKFEDNKKLFSEKHKGVWASFDGMIESFQRSRNKIVHLHFHFLEGDLYDLKFESIFVLMQVVAYFIYGSKYDHAENIAKLLSKDTLRKLVKFQPYQNYVRDLANDYASPALRCIICRQRAFAAGFEHKCFSCGYESIDTNLIDCPICEERSMIYDNLNLHLNERINALCLNCDNKGDVSQCKFCEEAFLHPALGPYCSQDCIDDERSKALDNKI</sequence>
<reference evidence="1 2" key="1">
    <citation type="submission" date="2019-10" db="EMBL/GenBank/DDBJ databases">
        <title>Two novel species isolated from a subtropical stream in China.</title>
        <authorList>
            <person name="Lu H."/>
        </authorList>
    </citation>
    <scope>NUCLEOTIDE SEQUENCE [LARGE SCALE GENOMIC DNA]</scope>
    <source>
        <strain evidence="1 2">FT103W</strain>
    </source>
</reference>
<gene>
    <name evidence="1" type="ORF">GEV01_20720</name>
</gene>
<dbReference type="Proteomes" id="UP000444318">
    <property type="component" value="Unassembled WGS sequence"/>
</dbReference>
<dbReference type="EMBL" id="WHUF01000005">
    <property type="protein sequence ID" value="MQA21940.1"/>
    <property type="molecule type" value="Genomic_DNA"/>
</dbReference>
<organism evidence="1 2">
    <name type="scientific">Rugamonas rivuli</name>
    <dbReference type="NCBI Taxonomy" id="2743358"/>
    <lineage>
        <taxon>Bacteria</taxon>
        <taxon>Pseudomonadati</taxon>
        <taxon>Pseudomonadota</taxon>
        <taxon>Betaproteobacteria</taxon>
        <taxon>Burkholderiales</taxon>
        <taxon>Oxalobacteraceae</taxon>
        <taxon>Telluria group</taxon>
        <taxon>Rugamonas</taxon>
    </lineage>
</organism>
<name>A0A843SIP1_9BURK</name>
<dbReference type="AlphaFoldDB" id="A0A843SIP1"/>
<proteinExistence type="predicted"/>
<evidence type="ECO:0000313" key="2">
    <source>
        <dbReference type="Proteomes" id="UP000444318"/>
    </source>
</evidence>
<dbReference type="RefSeq" id="WP_152807423.1">
    <property type="nucleotide sequence ID" value="NZ_WHUF01000005.1"/>
</dbReference>
<accession>A0A843SIP1</accession>